<dbReference type="InterPro" id="IPR019494">
    <property type="entry name" value="FIST_C"/>
</dbReference>
<comment type="subcellular location">
    <subcellularLocation>
        <location evidence="1">Cell membrane</location>
        <topology evidence="1">Multi-pass membrane protein</topology>
    </subcellularLocation>
</comment>
<dbReference type="SMART" id="SM01204">
    <property type="entry name" value="FIST_C"/>
    <property type="match status" value="1"/>
</dbReference>
<evidence type="ECO:0000313" key="9">
    <source>
        <dbReference type="Proteomes" id="UP000319342"/>
    </source>
</evidence>
<dbReference type="InterPro" id="IPR013702">
    <property type="entry name" value="FIST_domain_N"/>
</dbReference>
<dbReference type="Pfam" id="PF10442">
    <property type="entry name" value="FIST_C"/>
    <property type="match status" value="1"/>
</dbReference>
<reference evidence="8 9" key="1">
    <citation type="submission" date="2019-02" db="EMBL/GenBank/DDBJ databases">
        <title>Deep-cultivation of Planctomycetes and their phenomic and genomic characterization uncovers novel biology.</title>
        <authorList>
            <person name="Wiegand S."/>
            <person name="Jogler M."/>
            <person name="Boedeker C."/>
            <person name="Pinto D."/>
            <person name="Vollmers J."/>
            <person name="Rivas-Marin E."/>
            <person name="Kohn T."/>
            <person name="Peeters S.H."/>
            <person name="Heuer A."/>
            <person name="Rast P."/>
            <person name="Oberbeckmann S."/>
            <person name="Bunk B."/>
            <person name="Jeske O."/>
            <person name="Meyerdierks A."/>
            <person name="Storesund J.E."/>
            <person name="Kallscheuer N."/>
            <person name="Luecker S."/>
            <person name="Lage O.M."/>
            <person name="Pohl T."/>
            <person name="Merkel B.J."/>
            <person name="Hornburger P."/>
            <person name="Mueller R.-W."/>
            <person name="Bruemmer F."/>
            <person name="Labrenz M."/>
            <person name="Spormann A.M."/>
            <person name="Op den Camp H."/>
            <person name="Overmann J."/>
            <person name="Amann R."/>
            <person name="Jetten M.S.M."/>
            <person name="Mascher T."/>
            <person name="Medema M.H."/>
            <person name="Devos D.P."/>
            <person name="Kaster A.-K."/>
            <person name="Ovreas L."/>
            <person name="Rohde M."/>
            <person name="Galperin M.Y."/>
            <person name="Jogler C."/>
        </authorList>
    </citation>
    <scope>NUCLEOTIDE SEQUENCE [LARGE SCALE GENOMIC DNA]</scope>
    <source>
        <strain evidence="8 9">Pla163</strain>
    </source>
</reference>
<dbReference type="PANTHER" id="PTHR14939:SF5">
    <property type="entry name" value="F-BOX ONLY PROTEIN 22"/>
    <property type="match status" value="1"/>
</dbReference>
<evidence type="ECO:0000256" key="3">
    <source>
        <dbReference type="ARBA" id="ARBA00022692"/>
    </source>
</evidence>
<dbReference type="PANTHER" id="PTHR14939">
    <property type="entry name" value="F-BOX ONLY PROTEIN 22"/>
    <property type="match status" value="1"/>
</dbReference>
<keyword evidence="5" id="KW-0472">Membrane</keyword>
<organism evidence="8 9">
    <name type="scientific">Rohdeia mirabilis</name>
    <dbReference type="NCBI Taxonomy" id="2528008"/>
    <lineage>
        <taxon>Bacteria</taxon>
        <taxon>Pseudomonadati</taxon>
        <taxon>Planctomycetota</taxon>
        <taxon>Planctomycetia</taxon>
        <taxon>Planctomycetia incertae sedis</taxon>
        <taxon>Rohdeia</taxon>
    </lineage>
</organism>
<keyword evidence="3" id="KW-0812">Transmembrane</keyword>
<keyword evidence="2" id="KW-1003">Cell membrane</keyword>
<dbReference type="EMBL" id="CP036290">
    <property type="protein sequence ID" value="QDU86080.1"/>
    <property type="molecule type" value="Genomic_DNA"/>
</dbReference>
<dbReference type="Pfam" id="PF08495">
    <property type="entry name" value="FIST"/>
    <property type="match status" value="1"/>
</dbReference>
<feature type="domain" description="FIST" evidence="6">
    <location>
        <begin position="34"/>
        <end position="222"/>
    </location>
</feature>
<gene>
    <name evidence="8" type="ORF">Pla163_32290</name>
</gene>
<dbReference type="RefSeq" id="WP_145190661.1">
    <property type="nucleotide sequence ID" value="NZ_CP036290.1"/>
</dbReference>
<dbReference type="OrthoDB" id="9770435at2"/>
<sequence length="387" mass="40566">MDLACAAALTNEADPDRALDEATASISAQLDGRSVDLLVCFLTHHHAGALERIPERLVAATGARTLLGCTGESVLGDDRELEQGPALSLFAAHLPKTEVTAFRAAFDGELPPPPDIADDGRDTSMLLLADPFSFPAQEYLDVLGERYPGLPVVGGMASGGMGPGQNIVFDANGVTDGGAIGALVRGAAELRPAVSQGCRPVGKPWVVTGIEDGHVLTLGGRPALEVLMETMATMESDEREAFQRGPFVGVAVDANKSEFDRDDFLARGLLGADPTSRAIAVGDNLRKGQTIQFLLRDAESAGEDIERVLTRASGQGCAGALMFTCNGRGERMFGSPHHDVSHVQRALGPNLPLGGFFAMGEIGQVGPRAFLHGFTASLGLFVPRGRS</sequence>
<feature type="domain" description="FIST C-domain" evidence="7">
    <location>
        <begin position="223"/>
        <end position="365"/>
    </location>
</feature>
<dbReference type="AlphaFoldDB" id="A0A518D3N3"/>
<keyword evidence="9" id="KW-1185">Reference proteome</keyword>
<protein>
    <submittedName>
        <fullName evidence="8">FIST N domain protein</fullName>
    </submittedName>
</protein>
<dbReference type="PIRSF" id="PIRSF018953">
    <property type="entry name" value="UCP018953"/>
    <property type="match status" value="1"/>
</dbReference>
<evidence type="ECO:0000259" key="7">
    <source>
        <dbReference type="SMART" id="SM01204"/>
    </source>
</evidence>
<dbReference type="GO" id="GO:0005886">
    <property type="term" value="C:plasma membrane"/>
    <property type="evidence" value="ECO:0007669"/>
    <property type="project" value="UniProtKB-SubCell"/>
</dbReference>
<evidence type="ECO:0000256" key="1">
    <source>
        <dbReference type="ARBA" id="ARBA00004651"/>
    </source>
</evidence>
<proteinExistence type="predicted"/>
<dbReference type="SMART" id="SM00897">
    <property type="entry name" value="FIST"/>
    <property type="match status" value="1"/>
</dbReference>
<accession>A0A518D3N3</accession>
<evidence type="ECO:0000256" key="4">
    <source>
        <dbReference type="ARBA" id="ARBA00022989"/>
    </source>
</evidence>
<evidence type="ECO:0000259" key="6">
    <source>
        <dbReference type="SMART" id="SM00897"/>
    </source>
</evidence>
<name>A0A518D3N3_9BACT</name>
<evidence type="ECO:0000313" key="8">
    <source>
        <dbReference type="EMBL" id="QDU86080.1"/>
    </source>
</evidence>
<evidence type="ECO:0000256" key="2">
    <source>
        <dbReference type="ARBA" id="ARBA00022475"/>
    </source>
</evidence>
<keyword evidence="4" id="KW-1133">Transmembrane helix</keyword>
<evidence type="ECO:0000256" key="5">
    <source>
        <dbReference type="ARBA" id="ARBA00023136"/>
    </source>
</evidence>
<dbReference type="InterPro" id="IPR016741">
    <property type="entry name" value="UCP018953"/>
</dbReference>
<dbReference type="Proteomes" id="UP000319342">
    <property type="component" value="Chromosome"/>
</dbReference>